<feature type="compositionally biased region" description="Basic and acidic residues" evidence="6">
    <location>
        <begin position="209"/>
        <end position="226"/>
    </location>
</feature>
<dbReference type="InterPro" id="IPR019376">
    <property type="entry name" value="Myeloid_leukemia_factor"/>
</dbReference>
<keyword evidence="8" id="KW-1185">Reference proteome</keyword>
<keyword evidence="5" id="KW-0175">Coiled coil</keyword>
<dbReference type="Pfam" id="PF10248">
    <property type="entry name" value="Mlf1IP"/>
    <property type="match status" value="1"/>
</dbReference>
<comment type="subcellular location">
    <subcellularLocation>
        <location evidence="1">Cytoplasm</location>
    </subcellularLocation>
</comment>
<feature type="compositionally biased region" description="Basic and acidic residues" evidence="6">
    <location>
        <begin position="256"/>
        <end position="283"/>
    </location>
</feature>
<proteinExistence type="inferred from homology"/>
<name>A0AAU9XQM2_9CNID</name>
<keyword evidence="4" id="KW-0597">Phosphoprotein</keyword>
<feature type="region of interest" description="Disordered" evidence="6">
    <location>
        <begin position="256"/>
        <end position="300"/>
    </location>
</feature>
<evidence type="ECO:0000256" key="6">
    <source>
        <dbReference type="SAM" id="MobiDB-lite"/>
    </source>
</evidence>
<evidence type="ECO:0000256" key="5">
    <source>
        <dbReference type="SAM" id="Coils"/>
    </source>
</evidence>
<evidence type="ECO:0000256" key="4">
    <source>
        <dbReference type="ARBA" id="ARBA00022553"/>
    </source>
</evidence>
<gene>
    <name evidence="7" type="ORF">PMEA_00028258</name>
</gene>
<evidence type="ECO:0000313" key="8">
    <source>
        <dbReference type="Proteomes" id="UP001159428"/>
    </source>
</evidence>
<feature type="coiled-coil region" evidence="5">
    <location>
        <begin position="361"/>
        <end position="398"/>
    </location>
</feature>
<evidence type="ECO:0000256" key="3">
    <source>
        <dbReference type="ARBA" id="ARBA00022490"/>
    </source>
</evidence>
<evidence type="ECO:0000256" key="2">
    <source>
        <dbReference type="ARBA" id="ARBA00008332"/>
    </source>
</evidence>
<evidence type="ECO:0000313" key="7">
    <source>
        <dbReference type="EMBL" id="CAH3155921.1"/>
    </source>
</evidence>
<comment type="caution">
    <text evidence="7">The sequence shown here is derived from an EMBL/GenBank/DDBJ whole genome shotgun (WGS) entry which is preliminary data.</text>
</comment>
<dbReference type="AlphaFoldDB" id="A0AAU9XQM2"/>
<feature type="region of interest" description="Disordered" evidence="6">
    <location>
        <begin position="201"/>
        <end position="234"/>
    </location>
</feature>
<keyword evidence="3" id="KW-0963">Cytoplasm</keyword>
<dbReference type="EMBL" id="CALNXJ010000059">
    <property type="protein sequence ID" value="CAH3155921.1"/>
    <property type="molecule type" value="Genomic_DNA"/>
</dbReference>
<dbReference type="PANTHER" id="PTHR13105">
    <property type="entry name" value="MYELOID LEUKEMIA FACTOR"/>
    <property type="match status" value="1"/>
</dbReference>
<reference evidence="7 8" key="1">
    <citation type="submission" date="2022-05" db="EMBL/GenBank/DDBJ databases">
        <authorList>
            <consortium name="Genoscope - CEA"/>
            <person name="William W."/>
        </authorList>
    </citation>
    <scope>NUCLEOTIDE SEQUENCE [LARGE SCALE GENOMIC DNA]</scope>
</reference>
<dbReference type="Proteomes" id="UP001159428">
    <property type="component" value="Unassembled WGS sequence"/>
</dbReference>
<accession>A0AAU9XQM2</accession>
<comment type="similarity">
    <text evidence="2">Belongs to the MLF family.</text>
</comment>
<evidence type="ECO:0000256" key="1">
    <source>
        <dbReference type="ARBA" id="ARBA00004496"/>
    </source>
</evidence>
<dbReference type="GO" id="GO:0005737">
    <property type="term" value="C:cytoplasm"/>
    <property type="evidence" value="ECO:0007669"/>
    <property type="project" value="UniProtKB-SubCell"/>
</dbReference>
<protein>
    <submittedName>
        <fullName evidence="7">Uncharacterized protein</fullName>
    </submittedName>
</protein>
<sequence length="508" mass="58421">MFRGGFADFEDDPFFREHHQRMSTLVGGFNDPFLRFHQRSGLPSALPAPGVGGQHHRSSLRNQQVVPRDMFGGMFGDMFGSMNTMMANMQRNFEQMASNPNTYSYSSSSVMSYSNDGRGEPKVFQATKSTKRAPGGVKETQHTLRDSESGLHRMAIGHHLGDRSHVIERSLNRRTGDEDRKQNFINLDESDAAAFDQEWKQRTKLPSHTLRDGQRTTLRGLEEPRARPSHHSRHAEVAAPFMRDTGALRERDRLRVNGEGAGTHREMENRYRDHRGGRDKDWGSGDFDEEKSHRDRREHAKHVRLNSQDYAETNYRQLEKVFQIQHSNNGKDLKALKGLCKMETPIYVNGATSTSGKSVSLKRVINHKKDLQKEISDLEKLQKTLLQQRKDLEYINENIKGWAESFDTIERNTQGVPFVRNVKEICASIENLLNDIHGDFYFRMQNLITADVPCFQQVYEALELLKKQVSKIIRDDAAYKASFIEEIRQILGRLTGITDTMLEIYFEQ</sequence>
<organism evidence="7 8">
    <name type="scientific">Pocillopora meandrina</name>
    <dbReference type="NCBI Taxonomy" id="46732"/>
    <lineage>
        <taxon>Eukaryota</taxon>
        <taxon>Metazoa</taxon>
        <taxon>Cnidaria</taxon>
        <taxon>Anthozoa</taxon>
        <taxon>Hexacorallia</taxon>
        <taxon>Scleractinia</taxon>
        <taxon>Astrocoeniina</taxon>
        <taxon>Pocilloporidae</taxon>
        <taxon>Pocillopora</taxon>
    </lineage>
</organism>